<dbReference type="RefSeq" id="XP_004992696.1">
    <property type="nucleotide sequence ID" value="XM_004992639.1"/>
</dbReference>
<feature type="compositionally biased region" description="Basic residues" evidence="1">
    <location>
        <begin position="144"/>
        <end position="156"/>
    </location>
</feature>
<reference evidence="2" key="1">
    <citation type="submission" date="2009-08" db="EMBL/GenBank/DDBJ databases">
        <title>Annotation of Salpingoeca rosetta.</title>
        <authorList>
            <consortium name="The Broad Institute Genome Sequencing Platform"/>
            <person name="Russ C."/>
            <person name="Cuomo C."/>
            <person name="Burger G."/>
            <person name="Gray M.W."/>
            <person name="Holland P.W.H."/>
            <person name="King N."/>
            <person name="Lang F.B.F."/>
            <person name="Roger A.J."/>
            <person name="Ruiz-Trillo I."/>
            <person name="Young S.K."/>
            <person name="Zeng Q."/>
            <person name="Gargeya S."/>
            <person name="Alvarado L."/>
            <person name="Berlin A."/>
            <person name="Chapman S.B."/>
            <person name="Chen Z."/>
            <person name="Freedman E."/>
            <person name="Gellesch M."/>
            <person name="Goldberg J."/>
            <person name="Griggs A."/>
            <person name="Gujja S."/>
            <person name="Heilman E."/>
            <person name="Heiman D."/>
            <person name="Howarth C."/>
            <person name="Mehta T."/>
            <person name="Neiman D."/>
            <person name="Pearson M."/>
            <person name="Roberts A."/>
            <person name="Saif S."/>
            <person name="Shea T."/>
            <person name="Shenoy N."/>
            <person name="Sisk P."/>
            <person name="Stolte C."/>
            <person name="Sykes S."/>
            <person name="White J."/>
            <person name="Yandava C."/>
            <person name="Haas B."/>
            <person name="Nusbaum C."/>
            <person name="Birren B."/>
        </authorList>
    </citation>
    <scope>NUCLEOTIDE SEQUENCE [LARGE SCALE GENOMIC DNA]</scope>
    <source>
        <strain evidence="2">ATCC 50818</strain>
    </source>
</reference>
<organism evidence="3">
    <name type="scientific">Salpingoeca rosetta (strain ATCC 50818 / BSB-021)</name>
    <dbReference type="NCBI Taxonomy" id="946362"/>
    <lineage>
        <taxon>Eukaryota</taxon>
        <taxon>Choanoflagellata</taxon>
        <taxon>Craspedida</taxon>
        <taxon>Salpingoecidae</taxon>
        <taxon>Salpingoeca</taxon>
    </lineage>
</organism>
<feature type="compositionally biased region" description="Polar residues" evidence="1">
    <location>
        <begin position="106"/>
        <end position="115"/>
    </location>
</feature>
<protein>
    <submittedName>
        <fullName evidence="2">Uncharacterized protein</fullName>
    </submittedName>
</protein>
<accession>F2UCU4</accession>
<dbReference type="AlphaFoldDB" id="F2UCU4"/>
<feature type="compositionally biased region" description="Polar residues" evidence="1">
    <location>
        <begin position="71"/>
        <end position="81"/>
    </location>
</feature>
<keyword evidence="3" id="KW-1185">Reference proteome</keyword>
<dbReference type="GeneID" id="16073267"/>
<dbReference type="EMBL" id="GL832969">
    <property type="protein sequence ID" value="EGD74439.1"/>
    <property type="molecule type" value="Genomic_DNA"/>
</dbReference>
<dbReference type="CDD" id="cd22979">
    <property type="entry name" value="DD_AK8"/>
    <property type="match status" value="1"/>
</dbReference>
<proteinExistence type="predicted"/>
<sequence>MMMGSDSRPDEQQQQQQHGAKEVEVEGEAGVVVRGNEVGKGGAGGVHSEEQGQLPPASPNEGRRDHPEATPQAQDAETSGINVLDDDGAEEGSGSLSMPSSPMSLQSNTVTSRSVVDSWPSEQHSHHTTSTAATLSGGVEPQHHQQHHQQHLRRPRQTQGDMGKRGSIRRGSKKHSRHHLDPDLLFPDLPRERRSPLPSLSKTGGGKRRSSSTGDAELGSLSPHRVLPGIGSARGPEQQQQQRRGTSATDQRPKTADSTRQLRRHRTEEEEEEAAMAPVFPRSTDHSRAAQDEHNEEDHQPQPDPQHHDPREMAVYLERAGVRRTVQKLVEELVLAQPDAPLDYMIDLLERDLAA</sequence>
<feature type="compositionally biased region" description="Low complexity" evidence="1">
    <location>
        <begin position="92"/>
        <end position="105"/>
    </location>
</feature>
<feature type="region of interest" description="Disordered" evidence="1">
    <location>
        <begin position="1"/>
        <end position="313"/>
    </location>
</feature>
<evidence type="ECO:0000313" key="2">
    <source>
        <dbReference type="EMBL" id="EGD74439.1"/>
    </source>
</evidence>
<dbReference type="Proteomes" id="UP000007799">
    <property type="component" value="Unassembled WGS sequence"/>
</dbReference>
<feature type="compositionally biased region" description="Basic residues" evidence="1">
    <location>
        <begin position="166"/>
        <end position="178"/>
    </location>
</feature>
<dbReference type="KEGG" id="sre:PTSG_05804"/>
<gene>
    <name evidence="2" type="ORF">PTSG_05804</name>
</gene>
<dbReference type="InParanoid" id="F2UCU4"/>
<evidence type="ECO:0000313" key="3">
    <source>
        <dbReference type="Proteomes" id="UP000007799"/>
    </source>
</evidence>
<evidence type="ECO:0000256" key="1">
    <source>
        <dbReference type="SAM" id="MobiDB-lite"/>
    </source>
</evidence>
<name>F2UCU4_SALR5</name>
<feature type="compositionally biased region" description="Basic and acidic residues" evidence="1">
    <location>
        <begin position="283"/>
        <end position="312"/>
    </location>
</feature>